<dbReference type="EMBL" id="JAETWB010000020">
    <property type="protein sequence ID" value="MBL6081079.1"/>
    <property type="molecule type" value="Genomic_DNA"/>
</dbReference>
<proteinExistence type="predicted"/>
<protein>
    <submittedName>
        <fullName evidence="2">Uncharacterized protein</fullName>
    </submittedName>
</protein>
<evidence type="ECO:0000256" key="1">
    <source>
        <dbReference type="SAM" id="MobiDB-lite"/>
    </source>
</evidence>
<accession>A0ABS1U8T4</accession>
<feature type="region of interest" description="Disordered" evidence="1">
    <location>
        <begin position="1"/>
        <end position="94"/>
    </location>
</feature>
<gene>
    <name evidence="2" type="ORF">JMJ56_23990</name>
</gene>
<evidence type="ECO:0000313" key="3">
    <source>
        <dbReference type="Proteomes" id="UP000660885"/>
    </source>
</evidence>
<keyword evidence="3" id="KW-1185">Reference proteome</keyword>
<feature type="compositionally biased region" description="Low complexity" evidence="1">
    <location>
        <begin position="67"/>
        <end position="76"/>
    </location>
</feature>
<dbReference type="Proteomes" id="UP000660885">
    <property type="component" value="Unassembled WGS sequence"/>
</dbReference>
<evidence type="ECO:0000313" key="2">
    <source>
        <dbReference type="EMBL" id="MBL6081079.1"/>
    </source>
</evidence>
<reference evidence="2 3" key="1">
    <citation type="submission" date="2021-01" db="EMBL/GenBank/DDBJ databases">
        <title>Belnapia mucosa sp. nov. and Belnapia arida sp. nov., isolated from the Tabernas Desert (Almeria, Spain).</title>
        <authorList>
            <person name="Molina-Menor E."/>
            <person name="Vidal-Verdu A."/>
            <person name="Calonge A."/>
            <person name="Satari L."/>
            <person name="Pereto J."/>
            <person name="Porcar M."/>
        </authorList>
    </citation>
    <scope>NUCLEOTIDE SEQUENCE [LARGE SCALE GENOMIC DNA]</scope>
    <source>
        <strain evidence="2 3">T18</strain>
    </source>
</reference>
<organism evidence="2 3">
    <name type="scientific">Belnapia arida</name>
    <dbReference type="NCBI Taxonomy" id="2804533"/>
    <lineage>
        <taxon>Bacteria</taxon>
        <taxon>Pseudomonadati</taxon>
        <taxon>Pseudomonadota</taxon>
        <taxon>Alphaproteobacteria</taxon>
        <taxon>Acetobacterales</taxon>
        <taxon>Roseomonadaceae</taxon>
        <taxon>Belnapia</taxon>
    </lineage>
</organism>
<sequence length="94" mass="9848">MDEEGKEARAAGDVADQRRQDHSAERLAEADLTGEERQEGLGGAGDDMREVAMGNRIGQHQDDGEVASGDAGADPGDGSDQETPEPGRTAEFPP</sequence>
<dbReference type="RefSeq" id="WP_202834296.1">
    <property type="nucleotide sequence ID" value="NZ_JAETWB010000020.1"/>
</dbReference>
<comment type="caution">
    <text evidence="2">The sequence shown here is derived from an EMBL/GenBank/DDBJ whole genome shotgun (WGS) entry which is preliminary data.</text>
</comment>
<feature type="compositionally biased region" description="Basic and acidic residues" evidence="1">
    <location>
        <begin position="1"/>
        <end position="39"/>
    </location>
</feature>
<name>A0ABS1U8T4_9PROT</name>